<accession>A0AAE0VZX7</accession>
<protein>
    <submittedName>
        <fullName evidence="1">Uncharacterized protein</fullName>
    </submittedName>
</protein>
<dbReference type="AlphaFoldDB" id="A0AAE0VZX7"/>
<proteinExistence type="predicted"/>
<name>A0AAE0VZX7_9BIVA</name>
<dbReference type="EMBL" id="JAEAOA010001917">
    <property type="protein sequence ID" value="KAK3596009.1"/>
    <property type="molecule type" value="Genomic_DNA"/>
</dbReference>
<reference evidence="1" key="1">
    <citation type="journal article" date="2021" name="Genome Biol. Evol.">
        <title>A High-Quality Reference Genome for a Parasitic Bivalve with Doubly Uniparental Inheritance (Bivalvia: Unionida).</title>
        <authorList>
            <person name="Smith C.H."/>
        </authorList>
    </citation>
    <scope>NUCLEOTIDE SEQUENCE</scope>
    <source>
        <strain evidence="1">CHS0354</strain>
    </source>
</reference>
<organism evidence="1 2">
    <name type="scientific">Potamilus streckersoni</name>
    <dbReference type="NCBI Taxonomy" id="2493646"/>
    <lineage>
        <taxon>Eukaryota</taxon>
        <taxon>Metazoa</taxon>
        <taxon>Spiralia</taxon>
        <taxon>Lophotrochozoa</taxon>
        <taxon>Mollusca</taxon>
        <taxon>Bivalvia</taxon>
        <taxon>Autobranchia</taxon>
        <taxon>Heteroconchia</taxon>
        <taxon>Palaeoheterodonta</taxon>
        <taxon>Unionida</taxon>
        <taxon>Unionoidea</taxon>
        <taxon>Unionidae</taxon>
        <taxon>Ambleminae</taxon>
        <taxon>Lampsilini</taxon>
        <taxon>Potamilus</taxon>
    </lineage>
</organism>
<gene>
    <name evidence="1" type="ORF">CHS0354_032529</name>
</gene>
<reference evidence="1" key="3">
    <citation type="submission" date="2023-05" db="EMBL/GenBank/DDBJ databases">
        <authorList>
            <person name="Smith C.H."/>
        </authorList>
    </citation>
    <scope>NUCLEOTIDE SEQUENCE</scope>
    <source>
        <strain evidence="1">CHS0354</strain>
        <tissue evidence="1">Mantle</tissue>
    </source>
</reference>
<dbReference type="Proteomes" id="UP001195483">
    <property type="component" value="Unassembled WGS sequence"/>
</dbReference>
<keyword evidence="2" id="KW-1185">Reference proteome</keyword>
<reference evidence="1" key="2">
    <citation type="journal article" date="2021" name="Genome Biol. Evol.">
        <title>Developing a high-quality reference genome for a parasitic bivalve with doubly uniparental inheritance (Bivalvia: Unionida).</title>
        <authorList>
            <person name="Smith C.H."/>
        </authorList>
    </citation>
    <scope>NUCLEOTIDE SEQUENCE</scope>
    <source>
        <strain evidence="1">CHS0354</strain>
        <tissue evidence="1">Mantle</tissue>
    </source>
</reference>
<sequence length="176" mass="19774">MISNISFKSTFDSLLALKKGTISELNQYCTIRSTETFRRAVVYPIKITVDKYNQSFFQTWVFDGNSCVYQTVHLVRSAVDFEARYTDFDSTVNRISTEESFDSTMSTHHRSKFLVKEILFKLMGRQGDDVPSVLFGMGPITGQGSGGISPDDTPPRLPCLSEAVIYSNSVKNQNVL</sequence>
<comment type="caution">
    <text evidence="1">The sequence shown here is derived from an EMBL/GenBank/DDBJ whole genome shotgun (WGS) entry which is preliminary data.</text>
</comment>
<evidence type="ECO:0000313" key="2">
    <source>
        <dbReference type="Proteomes" id="UP001195483"/>
    </source>
</evidence>
<evidence type="ECO:0000313" key="1">
    <source>
        <dbReference type="EMBL" id="KAK3596009.1"/>
    </source>
</evidence>